<dbReference type="Gramene" id="Psat07G0107000-T1">
    <property type="protein sequence ID" value="KAI5383945.1"/>
    <property type="gene ID" value="KIW84_071070"/>
</dbReference>
<organism evidence="1 2">
    <name type="scientific">Pisum sativum</name>
    <name type="common">Garden pea</name>
    <name type="synonym">Lathyrus oleraceus</name>
    <dbReference type="NCBI Taxonomy" id="3888"/>
    <lineage>
        <taxon>Eukaryota</taxon>
        <taxon>Viridiplantae</taxon>
        <taxon>Streptophyta</taxon>
        <taxon>Embryophyta</taxon>
        <taxon>Tracheophyta</taxon>
        <taxon>Spermatophyta</taxon>
        <taxon>Magnoliopsida</taxon>
        <taxon>eudicotyledons</taxon>
        <taxon>Gunneridae</taxon>
        <taxon>Pentapetalae</taxon>
        <taxon>rosids</taxon>
        <taxon>fabids</taxon>
        <taxon>Fabales</taxon>
        <taxon>Fabaceae</taxon>
        <taxon>Papilionoideae</taxon>
        <taxon>50 kb inversion clade</taxon>
        <taxon>NPAAA clade</taxon>
        <taxon>Hologalegina</taxon>
        <taxon>IRL clade</taxon>
        <taxon>Fabeae</taxon>
        <taxon>Lathyrus</taxon>
    </lineage>
</organism>
<keyword evidence="2" id="KW-1185">Reference proteome</keyword>
<reference evidence="1 2" key="1">
    <citation type="journal article" date="2022" name="Nat. Genet.">
        <title>Improved pea reference genome and pan-genome highlight genomic features and evolutionary characteristics.</title>
        <authorList>
            <person name="Yang T."/>
            <person name="Liu R."/>
            <person name="Luo Y."/>
            <person name="Hu S."/>
            <person name="Wang D."/>
            <person name="Wang C."/>
            <person name="Pandey M.K."/>
            <person name="Ge S."/>
            <person name="Xu Q."/>
            <person name="Li N."/>
            <person name="Li G."/>
            <person name="Huang Y."/>
            <person name="Saxena R.K."/>
            <person name="Ji Y."/>
            <person name="Li M."/>
            <person name="Yan X."/>
            <person name="He Y."/>
            <person name="Liu Y."/>
            <person name="Wang X."/>
            <person name="Xiang C."/>
            <person name="Varshney R.K."/>
            <person name="Ding H."/>
            <person name="Gao S."/>
            <person name="Zong X."/>
        </authorList>
    </citation>
    <scope>NUCLEOTIDE SEQUENCE [LARGE SCALE GENOMIC DNA]</scope>
    <source>
        <strain evidence="1 2">cv. Zhongwan 6</strain>
    </source>
</reference>
<proteinExistence type="predicted"/>
<evidence type="ECO:0000313" key="1">
    <source>
        <dbReference type="EMBL" id="KAI5383945.1"/>
    </source>
</evidence>
<accession>A0A9D4ZVI6</accession>
<protein>
    <submittedName>
        <fullName evidence="1">Uncharacterized protein</fullName>
    </submittedName>
</protein>
<comment type="caution">
    <text evidence="1">The sequence shown here is derived from an EMBL/GenBank/DDBJ whole genome shotgun (WGS) entry which is preliminary data.</text>
</comment>
<gene>
    <name evidence="1" type="ORF">KIW84_071070</name>
</gene>
<evidence type="ECO:0000313" key="2">
    <source>
        <dbReference type="Proteomes" id="UP001058974"/>
    </source>
</evidence>
<dbReference type="AlphaFoldDB" id="A0A9D4ZVI6"/>
<dbReference type="EMBL" id="JAMSHJ010000007">
    <property type="protein sequence ID" value="KAI5383945.1"/>
    <property type="molecule type" value="Genomic_DNA"/>
</dbReference>
<name>A0A9D4ZVI6_PEA</name>
<dbReference type="Proteomes" id="UP001058974">
    <property type="component" value="Chromosome 7"/>
</dbReference>
<sequence>MDVLMEHYSRDKRANMNTFGDSSDIYFYLHLPVIYDLGVLVPFTFFEIELLTIVNVAPFQVTPNVLGILRVFQIVCCHQGVSPSVRVILYIFRMKFLPSSGWMTLNPFLGVHFLKALPSPYEDWKVKFTQIREIDSVSPLWWGREVSPCSLFLGPHILISCTIIARDQEDGNEVENYLGGNQEAGLGAERRVNAQPPLEHSLWNNSAFDDMAFTDYFFSFPRNFPDYYHMISFMSPSQLSTLLEVQLVRCFLVEKALREKHFDTLGTPQLRVSNLNKCNWEGGMALKHIKVRMYDMKELSKGVVAQACYQQVEVGG</sequence>